<evidence type="ECO:0000256" key="9">
    <source>
        <dbReference type="ARBA" id="ARBA00022989"/>
    </source>
</evidence>
<dbReference type="GO" id="GO:0006935">
    <property type="term" value="P:chemotaxis"/>
    <property type="evidence" value="ECO:0007669"/>
    <property type="project" value="UniProtKB-KW"/>
</dbReference>
<feature type="transmembrane region" description="Helical" evidence="12">
    <location>
        <begin position="5"/>
        <end position="24"/>
    </location>
</feature>
<keyword evidence="16" id="KW-1185">Reference proteome</keyword>
<evidence type="ECO:0000256" key="6">
    <source>
        <dbReference type="ARBA" id="ARBA00022692"/>
    </source>
</evidence>
<evidence type="ECO:0000256" key="7">
    <source>
        <dbReference type="ARBA" id="ARBA00022779"/>
    </source>
</evidence>
<reference evidence="15" key="1">
    <citation type="submission" date="2023-03" db="EMBL/GenBank/DDBJ databases">
        <title>Stygiobacter electus gen. nov., sp. nov., facultatively anaerobic thermotolerant bacterium of the class Ignavibacteria from a well of Yessentuki mineral water deposit.</title>
        <authorList>
            <person name="Podosokorskaya O.A."/>
            <person name="Elcheninov A.G."/>
            <person name="Petrova N.F."/>
            <person name="Zavarzina D.G."/>
            <person name="Kublanov I.V."/>
            <person name="Merkel A.Y."/>
        </authorList>
    </citation>
    <scope>NUCLEOTIDE SEQUENCE</scope>
    <source>
        <strain evidence="15">09-Me</strain>
    </source>
</reference>
<evidence type="ECO:0000256" key="1">
    <source>
        <dbReference type="ARBA" id="ARBA00004651"/>
    </source>
</evidence>
<dbReference type="GO" id="GO:1902600">
    <property type="term" value="P:proton transmembrane transport"/>
    <property type="evidence" value="ECO:0007669"/>
    <property type="project" value="UniProtKB-KW"/>
</dbReference>
<evidence type="ECO:0000313" key="16">
    <source>
        <dbReference type="Proteomes" id="UP001221302"/>
    </source>
</evidence>
<evidence type="ECO:0000259" key="13">
    <source>
        <dbReference type="Pfam" id="PF01618"/>
    </source>
</evidence>
<dbReference type="InterPro" id="IPR002898">
    <property type="entry name" value="MotA_ExbB_proton_chnl"/>
</dbReference>
<name>A0AAE3P009_9BACT</name>
<feature type="domain" description="Motility protein A N-terminal" evidence="14">
    <location>
        <begin position="8"/>
        <end position="93"/>
    </location>
</feature>
<evidence type="ECO:0000256" key="2">
    <source>
        <dbReference type="ARBA" id="ARBA00008038"/>
    </source>
</evidence>
<keyword evidence="9 12" id="KW-1133">Transmembrane helix</keyword>
<keyword evidence="8" id="KW-0375">Hydrogen ion transport</keyword>
<feature type="domain" description="MotA/TolQ/ExbB proton channel" evidence="13">
    <location>
        <begin position="109"/>
        <end position="222"/>
    </location>
</feature>
<keyword evidence="4" id="KW-1003">Cell membrane</keyword>
<proteinExistence type="inferred from homology"/>
<dbReference type="PROSITE" id="PS01307">
    <property type="entry name" value="MOTA"/>
    <property type="match status" value="1"/>
</dbReference>
<keyword evidence="11 12" id="KW-0472">Membrane</keyword>
<keyword evidence="10" id="KW-0406">Ion transport</keyword>
<keyword evidence="6 12" id="KW-0812">Transmembrane</keyword>
<keyword evidence="7" id="KW-0283">Flagellar rotation</keyword>
<dbReference type="EMBL" id="JARGDL010000003">
    <property type="protein sequence ID" value="MDF1611227.1"/>
    <property type="molecule type" value="Genomic_DNA"/>
</dbReference>
<organism evidence="15 16">
    <name type="scientific">Stygiobacter electus</name>
    <dbReference type="NCBI Taxonomy" id="3032292"/>
    <lineage>
        <taxon>Bacteria</taxon>
        <taxon>Pseudomonadati</taxon>
        <taxon>Ignavibacteriota</taxon>
        <taxon>Ignavibacteria</taxon>
        <taxon>Ignavibacteriales</taxon>
        <taxon>Melioribacteraceae</taxon>
        <taxon>Stygiobacter</taxon>
    </lineage>
</organism>
<protein>
    <submittedName>
        <fullName evidence="15">MotA/TolQ/ExbB proton channel family protein</fullName>
    </submittedName>
</protein>
<dbReference type="Pfam" id="PF01618">
    <property type="entry name" value="MotA_ExbB"/>
    <property type="match status" value="1"/>
</dbReference>
<dbReference type="RefSeq" id="WP_321534993.1">
    <property type="nucleotide sequence ID" value="NZ_JARGDL010000003.1"/>
</dbReference>
<comment type="subcellular location">
    <subcellularLocation>
        <location evidence="1">Cell membrane</location>
        <topology evidence="1">Multi-pass membrane protein</topology>
    </subcellularLocation>
</comment>
<dbReference type="InterPro" id="IPR046786">
    <property type="entry name" value="MotA_N"/>
</dbReference>
<dbReference type="GO" id="GO:0071978">
    <property type="term" value="P:bacterial-type flagellum-dependent swarming motility"/>
    <property type="evidence" value="ECO:0007669"/>
    <property type="project" value="InterPro"/>
</dbReference>
<sequence>MIKKFGTLIGLFIGIFSIFGSFFIEGGSFHALFLFTSILIVFGGTFAATIMGFGLDKFLQIPQLIKMAYFPKSYNIEKMINTFVELSVKARKEGLLAIEKDLVKFDDLFPKKMVKYVLDGTDSDSLQLLAQLEMRAMQERHYSNMSIFSKMGGYAPTMGIIGTVMGLIMTLANAGQDPNHLIKNIATAFIATLWGVFSANIIWLPISDRLKRCHLEEKNMMEISLEAVLTLQAGEIPSIMKARLIGMLPQKVQQEKLAA</sequence>
<dbReference type="PANTHER" id="PTHR30433">
    <property type="entry name" value="CHEMOTAXIS PROTEIN MOTA"/>
    <property type="match status" value="1"/>
</dbReference>
<dbReference type="InterPro" id="IPR000540">
    <property type="entry name" value="Flag_MotA_CS"/>
</dbReference>
<evidence type="ECO:0000256" key="8">
    <source>
        <dbReference type="ARBA" id="ARBA00022781"/>
    </source>
</evidence>
<evidence type="ECO:0000256" key="4">
    <source>
        <dbReference type="ARBA" id="ARBA00022475"/>
    </source>
</evidence>
<dbReference type="InterPro" id="IPR047055">
    <property type="entry name" value="MotA-like"/>
</dbReference>
<keyword evidence="3" id="KW-0813">Transport</keyword>
<evidence type="ECO:0000313" key="15">
    <source>
        <dbReference type="EMBL" id="MDF1611227.1"/>
    </source>
</evidence>
<evidence type="ECO:0000256" key="10">
    <source>
        <dbReference type="ARBA" id="ARBA00023065"/>
    </source>
</evidence>
<keyword evidence="5" id="KW-0145">Chemotaxis</keyword>
<evidence type="ECO:0000256" key="11">
    <source>
        <dbReference type="ARBA" id="ARBA00023136"/>
    </source>
</evidence>
<feature type="transmembrane region" description="Helical" evidence="12">
    <location>
        <begin position="153"/>
        <end position="173"/>
    </location>
</feature>
<feature type="transmembrane region" description="Helical" evidence="12">
    <location>
        <begin position="185"/>
        <end position="206"/>
    </location>
</feature>
<feature type="transmembrane region" description="Helical" evidence="12">
    <location>
        <begin position="30"/>
        <end position="55"/>
    </location>
</feature>
<dbReference type="GO" id="GO:0005886">
    <property type="term" value="C:plasma membrane"/>
    <property type="evidence" value="ECO:0007669"/>
    <property type="project" value="UniProtKB-SubCell"/>
</dbReference>
<comment type="similarity">
    <text evidence="2">Belongs to the MotA family.</text>
</comment>
<accession>A0AAE3P009</accession>
<evidence type="ECO:0000256" key="12">
    <source>
        <dbReference type="SAM" id="Phobius"/>
    </source>
</evidence>
<gene>
    <name evidence="15" type="ORF">P0M35_03630</name>
</gene>
<evidence type="ECO:0000256" key="5">
    <source>
        <dbReference type="ARBA" id="ARBA00022500"/>
    </source>
</evidence>
<dbReference type="Pfam" id="PF20560">
    <property type="entry name" value="MotA_N"/>
    <property type="match status" value="1"/>
</dbReference>
<dbReference type="Proteomes" id="UP001221302">
    <property type="component" value="Unassembled WGS sequence"/>
</dbReference>
<dbReference type="AlphaFoldDB" id="A0AAE3P009"/>
<evidence type="ECO:0000259" key="14">
    <source>
        <dbReference type="Pfam" id="PF20560"/>
    </source>
</evidence>
<evidence type="ECO:0000256" key="3">
    <source>
        <dbReference type="ARBA" id="ARBA00022448"/>
    </source>
</evidence>
<comment type="caution">
    <text evidence="15">The sequence shown here is derived from an EMBL/GenBank/DDBJ whole genome shotgun (WGS) entry which is preliminary data.</text>
</comment>